<dbReference type="Pfam" id="PF00672">
    <property type="entry name" value="HAMP"/>
    <property type="match status" value="1"/>
</dbReference>
<evidence type="ECO:0000256" key="5">
    <source>
        <dbReference type="ARBA" id="ARBA00022553"/>
    </source>
</evidence>
<accession>A0ABX0N114</accession>
<dbReference type="PROSITE" id="PS50885">
    <property type="entry name" value="HAMP"/>
    <property type="match status" value="1"/>
</dbReference>
<dbReference type="Gene3D" id="3.30.450.20">
    <property type="entry name" value="PAS domain"/>
    <property type="match status" value="2"/>
</dbReference>
<feature type="transmembrane region" description="Helical" evidence="11">
    <location>
        <begin position="71"/>
        <end position="96"/>
    </location>
</feature>
<dbReference type="EC" id="2.7.13.3" evidence="3"/>
<evidence type="ECO:0000313" key="14">
    <source>
        <dbReference type="Proteomes" id="UP000610594"/>
    </source>
</evidence>
<evidence type="ECO:0000256" key="6">
    <source>
        <dbReference type="ARBA" id="ARBA00022679"/>
    </source>
</evidence>
<protein>
    <recommendedName>
        <fullName evidence="3">histidine kinase</fullName>
        <ecNumber evidence="3">2.7.13.3</ecNumber>
    </recommendedName>
</protein>
<evidence type="ECO:0000256" key="1">
    <source>
        <dbReference type="ARBA" id="ARBA00000085"/>
    </source>
</evidence>
<feature type="transmembrane region" description="Helical" evidence="11">
    <location>
        <begin position="345"/>
        <end position="364"/>
    </location>
</feature>
<comment type="caution">
    <text evidence="13">The sequence shown here is derived from an EMBL/GenBank/DDBJ whole genome shotgun (WGS) entry which is preliminary data.</text>
</comment>
<dbReference type="CDD" id="cd06225">
    <property type="entry name" value="HAMP"/>
    <property type="match status" value="1"/>
</dbReference>
<keyword evidence="7 11" id="KW-0812">Transmembrane</keyword>
<evidence type="ECO:0000256" key="4">
    <source>
        <dbReference type="ARBA" id="ARBA00022475"/>
    </source>
</evidence>
<dbReference type="Pfam" id="PF02743">
    <property type="entry name" value="dCache_1"/>
    <property type="match status" value="1"/>
</dbReference>
<dbReference type="Gene3D" id="1.10.8.500">
    <property type="entry name" value="HAMP domain in histidine kinase"/>
    <property type="match status" value="1"/>
</dbReference>
<proteinExistence type="predicted"/>
<dbReference type="SMART" id="SM00304">
    <property type="entry name" value="HAMP"/>
    <property type="match status" value="1"/>
</dbReference>
<keyword evidence="5" id="KW-0597">Phosphoprotein</keyword>
<keyword evidence="8" id="KW-0418">Kinase</keyword>
<dbReference type="InterPro" id="IPR050398">
    <property type="entry name" value="HssS/ArlS-like"/>
</dbReference>
<dbReference type="EMBL" id="WHJF01000038">
    <property type="protein sequence ID" value="NHZ63759.1"/>
    <property type="molecule type" value="Genomic_DNA"/>
</dbReference>
<evidence type="ECO:0000256" key="11">
    <source>
        <dbReference type="SAM" id="Phobius"/>
    </source>
</evidence>
<comment type="catalytic activity">
    <reaction evidence="1">
        <text>ATP + protein L-histidine = ADP + protein N-phospho-L-histidine.</text>
        <dbReference type="EC" id="2.7.13.3"/>
    </reaction>
</comment>
<dbReference type="Proteomes" id="UP000610594">
    <property type="component" value="Unassembled WGS sequence"/>
</dbReference>
<evidence type="ECO:0000256" key="9">
    <source>
        <dbReference type="ARBA" id="ARBA00022989"/>
    </source>
</evidence>
<reference evidence="13 14" key="1">
    <citation type="submission" date="2019-10" db="EMBL/GenBank/DDBJ databases">
        <title>Taxonomy of Antarctic Massilia spp.: description of Massilia rubra sp. nov., Massilia aquatica sp. nov., Massilia mucilaginosa sp. nov., Massilia frigida sp. nov. isolated from streams, lakes and regoliths.</title>
        <authorList>
            <person name="Holochova P."/>
            <person name="Sedlacek I."/>
            <person name="Kralova S."/>
            <person name="Maslanova I."/>
            <person name="Busse H.-J."/>
            <person name="Stankova E."/>
            <person name="Vrbovska V."/>
            <person name="Kovarovic V."/>
            <person name="Bartak M."/>
            <person name="Svec P."/>
            <person name="Pantucek R."/>
        </authorList>
    </citation>
    <scope>NUCLEOTIDE SEQUENCE [LARGE SCALE GENOMIC DNA]</scope>
    <source>
        <strain evidence="13 14">CCM 8694</strain>
    </source>
</reference>
<organism evidence="13 14">
    <name type="scientific">Massilia genomosp. 1</name>
    <dbReference type="NCBI Taxonomy" id="2609280"/>
    <lineage>
        <taxon>Bacteria</taxon>
        <taxon>Pseudomonadati</taxon>
        <taxon>Pseudomonadota</taxon>
        <taxon>Betaproteobacteria</taxon>
        <taxon>Burkholderiales</taxon>
        <taxon>Oxalobacteraceae</taxon>
        <taxon>Telluria group</taxon>
        <taxon>Massilia</taxon>
    </lineage>
</organism>
<keyword evidence="4" id="KW-1003">Cell membrane</keyword>
<feature type="domain" description="HAMP" evidence="12">
    <location>
        <begin position="365"/>
        <end position="418"/>
    </location>
</feature>
<sequence length="424" mass="45896">MASTCSWWLSVQGSVRRCCIAAILHHALSHLNHCIAEIWSSVDTPTSLAHSAQGRRAVHKKRKLPMKTESFHLTIFHKLVMTLLAVALIPLIGVWYAGSSQARADAAANISQHLVMTASGIATGITSWDEANVRALHQSAKLDDIRSMQAARQTPILRTLGETYEWAFLVFTIEPTGENIARSDDKPLTRFGERSYFQGAMKGAVSSRQVLISKSTGRPALTIAVPVRNAMGGIVGVLAMAMKLDDISKVIKDTRIGETGYAILLDADNKVIASGRPDQATDAVQDMANYPALKVDGIADQPTVYVSGEKRMVGYARKLPQGWTLLVEQDYAEAYASLDRLETGARALIILTAALVVGVAAFLAKQLTLPINQLILVAEQLSKGEFTESIPGTARGDEIGSLARAIERLGISIQMAISRLSRRA</sequence>
<gene>
    <name evidence="13" type="ORF">F1735_15860</name>
</gene>
<dbReference type="CDD" id="cd12912">
    <property type="entry name" value="PDC2_MCP_like"/>
    <property type="match status" value="1"/>
</dbReference>
<keyword evidence="9 11" id="KW-1133">Transmembrane helix</keyword>
<dbReference type="InterPro" id="IPR033479">
    <property type="entry name" value="dCache_1"/>
</dbReference>
<evidence type="ECO:0000259" key="12">
    <source>
        <dbReference type="PROSITE" id="PS50885"/>
    </source>
</evidence>
<evidence type="ECO:0000256" key="2">
    <source>
        <dbReference type="ARBA" id="ARBA00004651"/>
    </source>
</evidence>
<dbReference type="SUPFAM" id="SSF158472">
    <property type="entry name" value="HAMP domain-like"/>
    <property type="match status" value="1"/>
</dbReference>
<dbReference type="InterPro" id="IPR003660">
    <property type="entry name" value="HAMP_dom"/>
</dbReference>
<dbReference type="SUPFAM" id="SSF103190">
    <property type="entry name" value="Sensory domain-like"/>
    <property type="match status" value="1"/>
</dbReference>
<evidence type="ECO:0000256" key="3">
    <source>
        <dbReference type="ARBA" id="ARBA00012438"/>
    </source>
</evidence>
<evidence type="ECO:0000256" key="10">
    <source>
        <dbReference type="ARBA" id="ARBA00023136"/>
    </source>
</evidence>
<keyword evidence="6" id="KW-0808">Transferase</keyword>
<evidence type="ECO:0000256" key="7">
    <source>
        <dbReference type="ARBA" id="ARBA00022692"/>
    </source>
</evidence>
<keyword evidence="14" id="KW-1185">Reference proteome</keyword>
<dbReference type="PANTHER" id="PTHR45528">
    <property type="entry name" value="SENSOR HISTIDINE KINASE CPXA"/>
    <property type="match status" value="1"/>
</dbReference>
<keyword evidence="10 11" id="KW-0472">Membrane</keyword>
<dbReference type="PANTHER" id="PTHR45528:SF10">
    <property type="entry name" value="METHYL-ACCEPTING CHEMOTAXIS PROTEIN"/>
    <property type="match status" value="1"/>
</dbReference>
<dbReference type="CDD" id="cd12914">
    <property type="entry name" value="PDC1_DGC_like"/>
    <property type="match status" value="1"/>
</dbReference>
<evidence type="ECO:0000313" key="13">
    <source>
        <dbReference type="EMBL" id="NHZ63759.1"/>
    </source>
</evidence>
<comment type="subcellular location">
    <subcellularLocation>
        <location evidence="2">Cell membrane</location>
        <topology evidence="2">Multi-pass membrane protein</topology>
    </subcellularLocation>
</comment>
<evidence type="ECO:0000256" key="8">
    <source>
        <dbReference type="ARBA" id="ARBA00022777"/>
    </source>
</evidence>
<dbReference type="InterPro" id="IPR029151">
    <property type="entry name" value="Sensor-like_sf"/>
</dbReference>
<name>A0ABX0N114_9BURK</name>